<keyword evidence="3" id="KW-1185">Reference proteome</keyword>
<sequence>MAPPWRTIGRRWPISPCIACTVWRRTGLLTERINKLRATGELPRFIAVEGPIGVGKTTLTRRLADTFGFDTLLEQAEDNPFLGRFYQDPARYALQTELFFLFQRADQLRQLQQQDLFTGPKVADFLVDKNRLFAEVNLDEDEFALYDNVFRHMLLDAPAPDLVIYLQAPTGVLRQRVQKRGHDIEQRIDPDYLGRLNDAYTRFFHFYDAAPLLIVNAAEIDLVSGEADYQQLVGELLDIRTGRHYFNPRPLV</sequence>
<keyword evidence="2" id="KW-0418">Kinase</keyword>
<dbReference type="EMBL" id="VCQT01000001">
    <property type="protein sequence ID" value="TMW15327.1"/>
    <property type="molecule type" value="Genomic_DNA"/>
</dbReference>
<accession>A0ABY2XS05</accession>
<keyword evidence="2" id="KW-0808">Transferase</keyword>
<evidence type="ECO:0000313" key="3">
    <source>
        <dbReference type="Proteomes" id="UP000739180"/>
    </source>
</evidence>
<proteinExistence type="predicted"/>
<dbReference type="Proteomes" id="UP000739180">
    <property type="component" value="Unassembled WGS sequence"/>
</dbReference>
<gene>
    <name evidence="2" type="ORF">FGS76_00770</name>
</gene>
<dbReference type="GO" id="GO:0016301">
    <property type="term" value="F:kinase activity"/>
    <property type="evidence" value="ECO:0007669"/>
    <property type="project" value="UniProtKB-KW"/>
</dbReference>
<dbReference type="InterPro" id="IPR031314">
    <property type="entry name" value="DNK_dom"/>
</dbReference>
<dbReference type="InterPro" id="IPR050566">
    <property type="entry name" value="Deoxyribonucleoside_kinase"/>
</dbReference>
<protein>
    <submittedName>
        <fullName evidence="2">Deoxynucleoside kinase</fullName>
    </submittedName>
</protein>
<dbReference type="PANTHER" id="PTHR10513:SF46">
    <property type="entry name" value="DEOXYGUANOSINE KINASE"/>
    <property type="match status" value="1"/>
</dbReference>
<dbReference type="CDD" id="cd01673">
    <property type="entry name" value="dNK"/>
    <property type="match status" value="1"/>
</dbReference>
<dbReference type="InterPro" id="IPR027417">
    <property type="entry name" value="P-loop_NTPase"/>
</dbReference>
<dbReference type="Gene3D" id="3.40.50.300">
    <property type="entry name" value="P-loop containing nucleotide triphosphate hydrolases"/>
    <property type="match status" value="1"/>
</dbReference>
<dbReference type="PANTHER" id="PTHR10513">
    <property type="entry name" value="DEOXYNUCLEOSIDE KINASE"/>
    <property type="match status" value="1"/>
</dbReference>
<dbReference type="Pfam" id="PF01712">
    <property type="entry name" value="dNK"/>
    <property type="match status" value="1"/>
</dbReference>
<evidence type="ECO:0000313" key="2">
    <source>
        <dbReference type="EMBL" id="TMW15327.1"/>
    </source>
</evidence>
<evidence type="ECO:0000259" key="1">
    <source>
        <dbReference type="Pfam" id="PF01712"/>
    </source>
</evidence>
<organism evidence="2 3">
    <name type="scientific">Alloalcanivorax gelatiniphagus</name>
    <dbReference type="NCBI Taxonomy" id="1194167"/>
    <lineage>
        <taxon>Bacteria</taxon>
        <taxon>Pseudomonadati</taxon>
        <taxon>Pseudomonadota</taxon>
        <taxon>Gammaproteobacteria</taxon>
        <taxon>Oceanospirillales</taxon>
        <taxon>Alcanivoracaceae</taxon>
        <taxon>Alloalcanivorax</taxon>
    </lineage>
</organism>
<name>A0ABY2XS05_9GAMM</name>
<reference evidence="2 3" key="1">
    <citation type="submission" date="2019-05" db="EMBL/GenBank/DDBJ databases">
        <title>Genome of Alcanivorax gelatiniphagus, an oil degrading marine bacteria.</title>
        <authorList>
            <person name="Kwon K.K."/>
        </authorList>
    </citation>
    <scope>NUCLEOTIDE SEQUENCE [LARGE SCALE GENOMIC DNA]</scope>
    <source>
        <strain evidence="2 3">MEBiC 08158</strain>
    </source>
</reference>
<comment type="caution">
    <text evidence="2">The sequence shown here is derived from an EMBL/GenBank/DDBJ whole genome shotgun (WGS) entry which is preliminary data.</text>
</comment>
<dbReference type="SUPFAM" id="SSF52540">
    <property type="entry name" value="P-loop containing nucleoside triphosphate hydrolases"/>
    <property type="match status" value="1"/>
</dbReference>
<feature type="domain" description="Deoxynucleoside kinase" evidence="1">
    <location>
        <begin position="46"/>
        <end position="235"/>
    </location>
</feature>